<dbReference type="AlphaFoldDB" id="A0A432ZYT9"/>
<sequence length="179" mass="19510">MTSSVSAIACSPSGRYIACGTYGGQGTGKNDEDGDGFLRVFDICSSEEVTAVSTEQLDVNLTVIYDWRFPKQPLYLLLHQDPLSENISGTSSEGITGIQWIDNGNFLLTGGADGCIHLWNLRLQNPLIHTYALKMPVCRFSLIEEDLELAVGVVGGAVQFFSGNDKNKGVTWNISERNE</sequence>
<feature type="repeat" description="WD" evidence="3">
    <location>
        <begin position="88"/>
        <end position="122"/>
    </location>
</feature>
<dbReference type="InterPro" id="IPR019775">
    <property type="entry name" value="WD40_repeat_CS"/>
</dbReference>
<dbReference type="Gene3D" id="2.130.10.10">
    <property type="entry name" value="YVTN repeat-like/Quinoprotein amine dehydrogenase"/>
    <property type="match status" value="1"/>
</dbReference>
<evidence type="ECO:0000256" key="1">
    <source>
        <dbReference type="ARBA" id="ARBA00022574"/>
    </source>
</evidence>
<gene>
    <name evidence="4" type="ORF">BC936DRAFT_143505</name>
</gene>
<dbReference type="PROSITE" id="PS50294">
    <property type="entry name" value="WD_REPEATS_REGION"/>
    <property type="match status" value="1"/>
</dbReference>
<keyword evidence="5" id="KW-1185">Reference proteome</keyword>
<evidence type="ECO:0000256" key="2">
    <source>
        <dbReference type="ARBA" id="ARBA00022737"/>
    </source>
</evidence>
<dbReference type="EMBL" id="RBNI01027122">
    <property type="protein sequence ID" value="RUO95657.1"/>
    <property type="molecule type" value="Genomic_DNA"/>
</dbReference>
<dbReference type="InterPro" id="IPR015943">
    <property type="entry name" value="WD40/YVTN_repeat-like_dom_sf"/>
</dbReference>
<organism evidence="4 5">
    <name type="scientific">Jimgerdemannia flammicorona</name>
    <dbReference type="NCBI Taxonomy" id="994334"/>
    <lineage>
        <taxon>Eukaryota</taxon>
        <taxon>Fungi</taxon>
        <taxon>Fungi incertae sedis</taxon>
        <taxon>Mucoromycota</taxon>
        <taxon>Mucoromycotina</taxon>
        <taxon>Endogonomycetes</taxon>
        <taxon>Endogonales</taxon>
        <taxon>Endogonaceae</taxon>
        <taxon>Jimgerdemannia</taxon>
    </lineage>
</organism>
<protein>
    <submittedName>
        <fullName evidence="4">Uncharacterized protein</fullName>
    </submittedName>
</protein>
<dbReference type="SUPFAM" id="SSF50978">
    <property type="entry name" value="WD40 repeat-like"/>
    <property type="match status" value="1"/>
</dbReference>
<reference evidence="4 5" key="1">
    <citation type="journal article" date="2018" name="New Phytol.">
        <title>Phylogenomics of Endogonaceae and evolution of mycorrhizas within Mucoromycota.</title>
        <authorList>
            <person name="Chang Y."/>
            <person name="Desiro A."/>
            <person name="Na H."/>
            <person name="Sandor L."/>
            <person name="Lipzen A."/>
            <person name="Clum A."/>
            <person name="Barry K."/>
            <person name="Grigoriev I.V."/>
            <person name="Martin F.M."/>
            <person name="Stajich J.E."/>
            <person name="Smith M.E."/>
            <person name="Bonito G."/>
            <person name="Spatafora J.W."/>
        </authorList>
    </citation>
    <scope>NUCLEOTIDE SEQUENCE [LARGE SCALE GENOMIC DNA]</scope>
    <source>
        <strain evidence="4 5">GMNB39</strain>
    </source>
</reference>
<name>A0A432ZYT9_9FUNG</name>
<dbReference type="Pfam" id="PF00400">
    <property type="entry name" value="WD40"/>
    <property type="match status" value="2"/>
</dbReference>
<comment type="caution">
    <text evidence="4">The sequence shown here is derived from an EMBL/GenBank/DDBJ whole genome shotgun (WGS) entry which is preliminary data.</text>
</comment>
<evidence type="ECO:0000313" key="5">
    <source>
        <dbReference type="Proteomes" id="UP000268093"/>
    </source>
</evidence>
<dbReference type="OrthoDB" id="10248252at2759"/>
<evidence type="ECO:0000313" key="4">
    <source>
        <dbReference type="EMBL" id="RUO95657.1"/>
    </source>
</evidence>
<accession>A0A432ZYT9</accession>
<dbReference type="SMART" id="SM00320">
    <property type="entry name" value="WD40"/>
    <property type="match status" value="1"/>
</dbReference>
<dbReference type="PROSITE" id="PS50082">
    <property type="entry name" value="WD_REPEATS_2"/>
    <property type="match status" value="1"/>
</dbReference>
<proteinExistence type="predicted"/>
<evidence type="ECO:0000256" key="3">
    <source>
        <dbReference type="PROSITE-ProRule" id="PRU00221"/>
    </source>
</evidence>
<dbReference type="Proteomes" id="UP000268093">
    <property type="component" value="Unassembled WGS sequence"/>
</dbReference>
<dbReference type="InterPro" id="IPR036322">
    <property type="entry name" value="WD40_repeat_dom_sf"/>
</dbReference>
<dbReference type="InterPro" id="IPR001680">
    <property type="entry name" value="WD40_rpt"/>
</dbReference>
<dbReference type="PROSITE" id="PS00678">
    <property type="entry name" value="WD_REPEATS_1"/>
    <property type="match status" value="1"/>
</dbReference>
<keyword evidence="1 3" id="KW-0853">WD repeat</keyword>
<keyword evidence="2" id="KW-0677">Repeat</keyword>